<proteinExistence type="predicted"/>
<name>A0ABU0IY51_9CAUL</name>
<dbReference type="InterPro" id="IPR009671">
    <property type="entry name" value="RraB_dom"/>
</dbReference>
<dbReference type="Pfam" id="PF06877">
    <property type="entry name" value="RraB"/>
    <property type="match status" value="1"/>
</dbReference>
<dbReference type="EMBL" id="JAUSVS010000009">
    <property type="protein sequence ID" value="MDQ0466108.1"/>
    <property type="molecule type" value="Genomic_DNA"/>
</dbReference>
<sequence length="111" mass="12245">MSRILGAPKPLTGHAARDEEVRKILRGRGDTMTTPRHAVFYFYNGNHRELARTAIAAGMTASPTVGGDGVILETMIAVDEAAFEPVNRQMQDWAEQFGCDYDGWECQLVTS</sequence>
<protein>
    <recommendedName>
        <fullName evidence="1">Regulator of ribonuclease activity B domain-containing protein</fullName>
    </recommendedName>
</protein>
<evidence type="ECO:0000313" key="3">
    <source>
        <dbReference type="Proteomes" id="UP001228905"/>
    </source>
</evidence>
<comment type="caution">
    <text evidence="2">The sequence shown here is derived from an EMBL/GenBank/DDBJ whole genome shotgun (WGS) entry which is preliminary data.</text>
</comment>
<dbReference type="RefSeq" id="WP_307351956.1">
    <property type="nucleotide sequence ID" value="NZ_JAUSVS010000009.1"/>
</dbReference>
<keyword evidence="3" id="KW-1185">Reference proteome</keyword>
<dbReference type="Proteomes" id="UP001228905">
    <property type="component" value="Unassembled WGS sequence"/>
</dbReference>
<dbReference type="Gene3D" id="3.30.70.970">
    <property type="entry name" value="RraB-like"/>
    <property type="match status" value="1"/>
</dbReference>
<evidence type="ECO:0000259" key="1">
    <source>
        <dbReference type="Pfam" id="PF06877"/>
    </source>
</evidence>
<evidence type="ECO:0000313" key="2">
    <source>
        <dbReference type="EMBL" id="MDQ0466108.1"/>
    </source>
</evidence>
<dbReference type="InterPro" id="IPR036701">
    <property type="entry name" value="RraB-like_sf"/>
</dbReference>
<organism evidence="2 3">
    <name type="scientific">Caulobacter ginsengisoli</name>
    <dbReference type="NCBI Taxonomy" id="400775"/>
    <lineage>
        <taxon>Bacteria</taxon>
        <taxon>Pseudomonadati</taxon>
        <taxon>Pseudomonadota</taxon>
        <taxon>Alphaproteobacteria</taxon>
        <taxon>Caulobacterales</taxon>
        <taxon>Caulobacteraceae</taxon>
        <taxon>Caulobacter</taxon>
    </lineage>
</organism>
<reference evidence="2 3" key="1">
    <citation type="submission" date="2023-07" db="EMBL/GenBank/DDBJ databases">
        <title>Genomic Encyclopedia of Type Strains, Phase IV (KMG-IV): sequencing the most valuable type-strain genomes for metagenomic binning, comparative biology and taxonomic classification.</title>
        <authorList>
            <person name="Goeker M."/>
        </authorList>
    </citation>
    <scope>NUCLEOTIDE SEQUENCE [LARGE SCALE GENOMIC DNA]</scope>
    <source>
        <strain evidence="2 3">DSM 18695</strain>
    </source>
</reference>
<dbReference type="SUPFAM" id="SSF89946">
    <property type="entry name" value="Hypothetical protein VC0424"/>
    <property type="match status" value="1"/>
</dbReference>
<accession>A0ABU0IY51</accession>
<feature type="domain" description="Regulator of ribonuclease activity B" evidence="1">
    <location>
        <begin position="18"/>
        <end position="106"/>
    </location>
</feature>
<gene>
    <name evidence="2" type="ORF">QO010_003901</name>
</gene>